<dbReference type="SUPFAM" id="SSF100950">
    <property type="entry name" value="NagB/RpiA/CoA transferase-like"/>
    <property type="match status" value="1"/>
</dbReference>
<proteinExistence type="inferred from homology"/>
<comment type="function">
    <text evidence="2 7">Hydrolysis of 6-phosphogluconolactone to 6-phosphogluconate.</text>
</comment>
<dbReference type="NCBIfam" id="TIGR01198">
    <property type="entry name" value="pgl"/>
    <property type="match status" value="1"/>
</dbReference>
<evidence type="ECO:0000256" key="1">
    <source>
        <dbReference type="ARBA" id="ARBA00000832"/>
    </source>
</evidence>
<dbReference type="PANTHER" id="PTHR11054">
    <property type="entry name" value="6-PHOSPHOGLUCONOLACTONASE"/>
    <property type="match status" value="1"/>
</dbReference>
<dbReference type="GO" id="GO:0006098">
    <property type="term" value="P:pentose-phosphate shunt"/>
    <property type="evidence" value="ECO:0007669"/>
    <property type="project" value="UniProtKB-UniPathway"/>
</dbReference>
<dbReference type="RefSeq" id="WP_203413952.1">
    <property type="nucleotide sequence ID" value="NZ_CP060244.1"/>
</dbReference>
<dbReference type="GO" id="GO:0017057">
    <property type="term" value="F:6-phosphogluconolactonase activity"/>
    <property type="evidence" value="ECO:0007669"/>
    <property type="project" value="UniProtKB-UniRule"/>
</dbReference>
<evidence type="ECO:0000256" key="2">
    <source>
        <dbReference type="ARBA" id="ARBA00002681"/>
    </source>
</evidence>
<evidence type="ECO:0000313" key="10">
    <source>
        <dbReference type="Proteomes" id="UP000516349"/>
    </source>
</evidence>
<dbReference type="CDD" id="cd01400">
    <property type="entry name" value="6PGL"/>
    <property type="match status" value="1"/>
</dbReference>
<organism evidence="9 10">
    <name type="scientific">Entomobacter blattae</name>
    <dbReference type="NCBI Taxonomy" id="2762277"/>
    <lineage>
        <taxon>Bacteria</taxon>
        <taxon>Pseudomonadati</taxon>
        <taxon>Pseudomonadota</taxon>
        <taxon>Alphaproteobacteria</taxon>
        <taxon>Acetobacterales</taxon>
        <taxon>Acetobacteraceae</taxon>
        <taxon>Entomobacter</taxon>
    </lineage>
</organism>
<sequence>MSGSDVKSGDIEVFENGEAIAYHTAKWLCEQALAKKGAPFILALSGGSTPKRLYEILATAEFATRMPWQTVHLFFGDERFVLPTDPASNYHMVKEALLDHIKIPESNIHPIRYGNSAEAAAESYQGELESIYGAKGLKPGQPLFDVVLLGLGENGHTASLFPRTPVLQEKIKWVSTCVPDDAPYTRVTLTFPAIHSSRHVVFMLNGASKKEVFARVRAGDPAEVASHITTEGTLVWLVDKAVVE</sequence>
<evidence type="ECO:0000256" key="5">
    <source>
        <dbReference type="ARBA" id="ARBA00013198"/>
    </source>
</evidence>
<gene>
    <name evidence="9" type="primary">pgl_1</name>
    <name evidence="7" type="synonym">pgl</name>
    <name evidence="9" type="ORF">JGUZn3_02190</name>
</gene>
<dbReference type="InterPro" id="IPR006148">
    <property type="entry name" value="Glc/Gal-6P_isomerase"/>
</dbReference>
<dbReference type="InterPro" id="IPR005900">
    <property type="entry name" value="6-phosphogluconolactonase_DevB"/>
</dbReference>
<dbReference type="KEGG" id="ebla:JGUZn3_02190"/>
<dbReference type="InterPro" id="IPR039104">
    <property type="entry name" value="6PGL"/>
</dbReference>
<evidence type="ECO:0000313" key="9">
    <source>
        <dbReference type="EMBL" id="QNT77477.1"/>
    </source>
</evidence>
<dbReference type="GO" id="GO:0005975">
    <property type="term" value="P:carbohydrate metabolic process"/>
    <property type="evidence" value="ECO:0007669"/>
    <property type="project" value="UniProtKB-UniRule"/>
</dbReference>
<dbReference type="EMBL" id="CP060244">
    <property type="protein sequence ID" value="QNT77477.1"/>
    <property type="molecule type" value="Genomic_DNA"/>
</dbReference>
<keyword evidence="10" id="KW-1185">Reference proteome</keyword>
<accession>A0A7H1NNW7</accession>
<evidence type="ECO:0000256" key="3">
    <source>
        <dbReference type="ARBA" id="ARBA00004961"/>
    </source>
</evidence>
<dbReference type="EC" id="3.1.1.31" evidence="5 7"/>
<name>A0A7H1NNW7_9PROT</name>
<protein>
    <recommendedName>
        <fullName evidence="6 7">6-phosphogluconolactonase</fullName>
        <shortName evidence="7">6PGL</shortName>
        <ecNumber evidence="5 7">3.1.1.31</ecNumber>
    </recommendedName>
</protein>
<dbReference type="Proteomes" id="UP000516349">
    <property type="component" value="Chromosome"/>
</dbReference>
<comment type="similarity">
    <text evidence="4 7">Belongs to the glucosamine/galactosamine-6-phosphate isomerase family. 6-phosphogluconolactonase subfamily.</text>
</comment>
<comment type="catalytic activity">
    <reaction evidence="1 7">
        <text>6-phospho-D-glucono-1,5-lactone + H2O = 6-phospho-D-gluconate + H(+)</text>
        <dbReference type="Rhea" id="RHEA:12556"/>
        <dbReference type="ChEBI" id="CHEBI:15377"/>
        <dbReference type="ChEBI" id="CHEBI:15378"/>
        <dbReference type="ChEBI" id="CHEBI:57955"/>
        <dbReference type="ChEBI" id="CHEBI:58759"/>
        <dbReference type="EC" id="3.1.1.31"/>
    </reaction>
</comment>
<feature type="domain" description="Glucosamine/galactosamine-6-phosphate isomerase" evidence="8">
    <location>
        <begin position="23"/>
        <end position="236"/>
    </location>
</feature>
<dbReference type="PANTHER" id="PTHR11054:SF0">
    <property type="entry name" value="6-PHOSPHOGLUCONOLACTONASE"/>
    <property type="match status" value="1"/>
</dbReference>
<dbReference type="Pfam" id="PF01182">
    <property type="entry name" value="Glucosamine_iso"/>
    <property type="match status" value="1"/>
</dbReference>
<dbReference type="AlphaFoldDB" id="A0A7H1NNW7"/>
<evidence type="ECO:0000256" key="7">
    <source>
        <dbReference type="RuleBase" id="RU365095"/>
    </source>
</evidence>
<evidence type="ECO:0000256" key="4">
    <source>
        <dbReference type="ARBA" id="ARBA00010662"/>
    </source>
</evidence>
<reference evidence="9 10" key="1">
    <citation type="submission" date="2020-08" db="EMBL/GenBank/DDBJ databases">
        <title>Complete genome sequence of Entomobacter blattae G55GP.</title>
        <authorList>
            <person name="Poehlein A."/>
            <person name="Guzman J."/>
            <person name="Daniel R."/>
            <person name="Vilcinskas A."/>
        </authorList>
    </citation>
    <scope>NUCLEOTIDE SEQUENCE [LARGE SCALE GENOMIC DNA]</scope>
    <source>
        <strain evidence="9 10">G55GP</strain>
    </source>
</reference>
<keyword evidence="7 9" id="KW-0378">Hydrolase</keyword>
<dbReference type="Gene3D" id="3.40.50.1360">
    <property type="match status" value="1"/>
</dbReference>
<dbReference type="UniPathway" id="UPA00115">
    <property type="reaction ID" value="UER00409"/>
</dbReference>
<evidence type="ECO:0000259" key="8">
    <source>
        <dbReference type="Pfam" id="PF01182"/>
    </source>
</evidence>
<dbReference type="InterPro" id="IPR037171">
    <property type="entry name" value="NagB/RpiA_transferase-like"/>
</dbReference>
<evidence type="ECO:0000256" key="6">
    <source>
        <dbReference type="ARBA" id="ARBA00020337"/>
    </source>
</evidence>
<comment type="pathway">
    <text evidence="3 7">Carbohydrate degradation; pentose phosphate pathway; D-ribulose 5-phosphate from D-glucose 6-phosphate (oxidative stage): step 2/3.</text>
</comment>